<evidence type="ECO:0000313" key="2">
    <source>
        <dbReference type="EMBL" id="EAY11400.1"/>
    </source>
</evidence>
<reference evidence="2" key="2">
    <citation type="journal article" date="2007" name="Science">
        <title>Draft genome sequence of the sexually transmitted pathogen Trichomonas vaginalis.</title>
        <authorList>
            <person name="Carlton J.M."/>
            <person name="Hirt R.P."/>
            <person name="Silva J.C."/>
            <person name="Delcher A.L."/>
            <person name="Schatz M."/>
            <person name="Zhao Q."/>
            <person name="Wortman J.R."/>
            <person name="Bidwell S.L."/>
            <person name="Alsmark U.C.M."/>
            <person name="Besteiro S."/>
            <person name="Sicheritz-Ponten T."/>
            <person name="Noel C.J."/>
            <person name="Dacks J.B."/>
            <person name="Foster P.G."/>
            <person name="Simillion C."/>
            <person name="Van de Peer Y."/>
            <person name="Miranda-Saavedra D."/>
            <person name="Barton G.J."/>
            <person name="Westrop G.D."/>
            <person name="Mueller S."/>
            <person name="Dessi D."/>
            <person name="Fiori P.L."/>
            <person name="Ren Q."/>
            <person name="Paulsen I."/>
            <person name="Zhang H."/>
            <person name="Bastida-Corcuera F.D."/>
            <person name="Simoes-Barbosa A."/>
            <person name="Brown M.T."/>
            <person name="Hayes R.D."/>
            <person name="Mukherjee M."/>
            <person name="Okumura C.Y."/>
            <person name="Schneider R."/>
            <person name="Smith A.J."/>
            <person name="Vanacova S."/>
            <person name="Villalvazo M."/>
            <person name="Haas B.J."/>
            <person name="Pertea M."/>
            <person name="Feldblyum T.V."/>
            <person name="Utterback T.R."/>
            <person name="Shu C.L."/>
            <person name="Osoegawa K."/>
            <person name="de Jong P.J."/>
            <person name="Hrdy I."/>
            <person name="Horvathova L."/>
            <person name="Zubacova Z."/>
            <person name="Dolezal P."/>
            <person name="Malik S.B."/>
            <person name="Logsdon J.M. Jr."/>
            <person name="Henze K."/>
            <person name="Gupta A."/>
            <person name="Wang C.C."/>
            <person name="Dunne R.L."/>
            <person name="Upcroft J.A."/>
            <person name="Upcroft P."/>
            <person name="White O."/>
            <person name="Salzberg S.L."/>
            <person name="Tang P."/>
            <person name="Chiu C.-H."/>
            <person name="Lee Y.-S."/>
            <person name="Embley T.M."/>
            <person name="Coombs G.H."/>
            <person name="Mottram J.C."/>
            <person name="Tachezy J."/>
            <person name="Fraser-Liggett C.M."/>
            <person name="Johnson P.J."/>
        </authorList>
    </citation>
    <scope>NUCLEOTIDE SEQUENCE [LARGE SCALE GENOMIC DNA]</scope>
    <source>
        <strain evidence="2">G3</strain>
    </source>
</reference>
<name>A2E7K7_TRIV3</name>
<feature type="region of interest" description="Disordered" evidence="1">
    <location>
        <begin position="104"/>
        <end position="125"/>
    </location>
</feature>
<dbReference type="VEuPathDB" id="TrichDB:TVAGG3_0340120"/>
<dbReference type="SMR" id="A2E7K7"/>
<evidence type="ECO:0000313" key="3">
    <source>
        <dbReference type="Proteomes" id="UP000001542"/>
    </source>
</evidence>
<protein>
    <submittedName>
        <fullName evidence="2">Uncharacterized protein</fullName>
    </submittedName>
</protein>
<dbReference type="InParanoid" id="A2E7K7"/>
<dbReference type="VEuPathDB" id="TrichDB:TVAG_379820"/>
<evidence type="ECO:0000256" key="1">
    <source>
        <dbReference type="SAM" id="MobiDB-lite"/>
    </source>
</evidence>
<accession>A2E7K7</accession>
<reference evidence="2" key="1">
    <citation type="submission" date="2006-10" db="EMBL/GenBank/DDBJ databases">
        <authorList>
            <person name="Amadeo P."/>
            <person name="Zhao Q."/>
            <person name="Wortman J."/>
            <person name="Fraser-Liggett C."/>
            <person name="Carlton J."/>
        </authorList>
    </citation>
    <scope>NUCLEOTIDE SEQUENCE</scope>
    <source>
        <strain evidence="2">G3</strain>
    </source>
</reference>
<proteinExistence type="predicted"/>
<keyword evidence="3" id="KW-1185">Reference proteome</keyword>
<dbReference type="KEGG" id="tva:4769353"/>
<dbReference type="RefSeq" id="XP_001323623.1">
    <property type="nucleotide sequence ID" value="XM_001323588.1"/>
</dbReference>
<gene>
    <name evidence="2" type="ORF">TVAG_379820</name>
</gene>
<sequence length="125" mass="14130">MSNFEKTHQYYSQAIVALANPYSVIFSDVRNSSVENIKLLKEAADKNQLELLKKTSNTVNSIKTMLALIKESHDQLTKSRNAIQNMLNKSHSQTIEQHAAAIFQESDDSEEKSGENDWSDEVIIT</sequence>
<dbReference type="EMBL" id="DS113320">
    <property type="protein sequence ID" value="EAY11400.1"/>
    <property type="molecule type" value="Genomic_DNA"/>
</dbReference>
<organism evidence="2 3">
    <name type="scientific">Trichomonas vaginalis (strain ATCC PRA-98 / G3)</name>
    <dbReference type="NCBI Taxonomy" id="412133"/>
    <lineage>
        <taxon>Eukaryota</taxon>
        <taxon>Metamonada</taxon>
        <taxon>Parabasalia</taxon>
        <taxon>Trichomonadida</taxon>
        <taxon>Trichomonadidae</taxon>
        <taxon>Trichomonas</taxon>
    </lineage>
</organism>
<dbReference type="AlphaFoldDB" id="A2E7K7"/>
<dbReference type="Proteomes" id="UP000001542">
    <property type="component" value="Unassembled WGS sequence"/>
</dbReference>